<evidence type="ECO:0000256" key="1">
    <source>
        <dbReference type="ARBA" id="ARBA00023015"/>
    </source>
</evidence>
<dbReference type="RefSeq" id="WP_171717099.1">
    <property type="nucleotide sequence ID" value="NZ_WHOB01000023.1"/>
</dbReference>
<keyword evidence="3" id="KW-0804">Transcription</keyword>
<evidence type="ECO:0000259" key="4">
    <source>
        <dbReference type="PROSITE" id="PS50043"/>
    </source>
</evidence>
<dbReference type="InterPro" id="IPR036388">
    <property type="entry name" value="WH-like_DNA-bd_sf"/>
</dbReference>
<dbReference type="InterPro" id="IPR016032">
    <property type="entry name" value="Sig_transdc_resp-reg_C-effctor"/>
</dbReference>
<dbReference type="InterPro" id="IPR029016">
    <property type="entry name" value="GAF-like_dom_sf"/>
</dbReference>
<keyword evidence="6" id="KW-1185">Reference proteome</keyword>
<accession>A0ABX1YGU1</accession>
<dbReference type="PANTHER" id="PTHR44688">
    <property type="entry name" value="DNA-BINDING TRANSCRIPTIONAL ACTIVATOR DEVR_DOSR"/>
    <property type="match status" value="1"/>
</dbReference>
<organism evidence="5 6">
    <name type="scientific">Paenibacillus phytohabitans</name>
    <dbReference type="NCBI Taxonomy" id="2654978"/>
    <lineage>
        <taxon>Bacteria</taxon>
        <taxon>Bacillati</taxon>
        <taxon>Bacillota</taxon>
        <taxon>Bacilli</taxon>
        <taxon>Bacillales</taxon>
        <taxon>Paenibacillaceae</taxon>
        <taxon>Paenibacillus</taxon>
    </lineage>
</organism>
<dbReference type="PANTHER" id="PTHR44688:SF16">
    <property type="entry name" value="DNA-BINDING TRANSCRIPTIONAL ACTIVATOR DEVR_DOSR"/>
    <property type="match status" value="1"/>
</dbReference>
<evidence type="ECO:0000313" key="5">
    <source>
        <dbReference type="EMBL" id="NOU79186.1"/>
    </source>
</evidence>
<evidence type="ECO:0000313" key="6">
    <source>
        <dbReference type="Proteomes" id="UP000596857"/>
    </source>
</evidence>
<feature type="domain" description="HTH luxR-type" evidence="4">
    <location>
        <begin position="204"/>
        <end position="268"/>
    </location>
</feature>
<dbReference type="CDD" id="cd06170">
    <property type="entry name" value="LuxR_C_like"/>
    <property type="match status" value="1"/>
</dbReference>
<dbReference type="Proteomes" id="UP000596857">
    <property type="component" value="Unassembled WGS sequence"/>
</dbReference>
<name>A0ABX1YGU1_9BACL</name>
<gene>
    <name evidence="5" type="ORF">GC101_09865</name>
</gene>
<evidence type="ECO:0000256" key="2">
    <source>
        <dbReference type="ARBA" id="ARBA00023125"/>
    </source>
</evidence>
<proteinExistence type="predicted"/>
<evidence type="ECO:0000256" key="3">
    <source>
        <dbReference type="ARBA" id="ARBA00023163"/>
    </source>
</evidence>
<protein>
    <recommendedName>
        <fullName evidence="4">HTH luxR-type domain-containing protein</fullName>
    </recommendedName>
</protein>
<keyword evidence="2" id="KW-0238">DNA-binding</keyword>
<dbReference type="Gene3D" id="1.10.10.10">
    <property type="entry name" value="Winged helix-like DNA-binding domain superfamily/Winged helix DNA-binding domain"/>
    <property type="match status" value="1"/>
</dbReference>
<dbReference type="SUPFAM" id="SSF46894">
    <property type="entry name" value="C-terminal effector domain of the bipartite response regulators"/>
    <property type="match status" value="1"/>
</dbReference>
<dbReference type="Gene3D" id="3.30.450.40">
    <property type="match status" value="1"/>
</dbReference>
<dbReference type="InterPro" id="IPR000792">
    <property type="entry name" value="Tscrpt_reg_LuxR_C"/>
</dbReference>
<dbReference type="EMBL" id="WHOB01000023">
    <property type="protein sequence ID" value="NOU79186.1"/>
    <property type="molecule type" value="Genomic_DNA"/>
</dbReference>
<comment type="caution">
    <text evidence="5">The sequence shown here is derived from an EMBL/GenBank/DDBJ whole genome shotgun (WGS) entry which is preliminary data.</text>
</comment>
<dbReference type="Pfam" id="PF00196">
    <property type="entry name" value="GerE"/>
    <property type="match status" value="1"/>
</dbReference>
<reference evidence="5 6" key="1">
    <citation type="submission" date="2019-10" db="EMBL/GenBank/DDBJ databases">
        <title>Description of Paenibacillus terricola sp. nov.</title>
        <authorList>
            <person name="Carlier A."/>
            <person name="Qi S."/>
        </authorList>
    </citation>
    <scope>NUCLEOTIDE SEQUENCE [LARGE SCALE GENOMIC DNA]</scope>
    <source>
        <strain evidence="5 6">LMG 31459</strain>
    </source>
</reference>
<sequence>MRIFEQSRAWSVPGDLEAQQLEAFRPLDAEQIELHSGQSGVSFPEESKEHIYHRAMISSIRSEMNKLSQLLSIPYVVFLTDREGTILELVCSSPVTRDEMEQAELRPGVSLCRQRSGMNAVSLAMEMNCIGVVRGAEHSDQAFQNWNCVCAPLQNEDTVFGYVDISFNRGEPIEFAIPFVQQIAENIMEKWMEKNPEMQQYRLEATLQEYKLTAREQDVARLWLLEKSALHIGSDLGISEGTVRNMLKSIYSKMRVNDRFQFVKRLTP</sequence>
<dbReference type="SMART" id="SM00421">
    <property type="entry name" value="HTH_LUXR"/>
    <property type="match status" value="1"/>
</dbReference>
<keyword evidence="1" id="KW-0805">Transcription regulation</keyword>
<dbReference type="PROSITE" id="PS50043">
    <property type="entry name" value="HTH_LUXR_2"/>
    <property type="match status" value="1"/>
</dbReference>